<dbReference type="RefSeq" id="WP_353544092.1">
    <property type="nucleotide sequence ID" value="NZ_BAABRN010000089.1"/>
</dbReference>
<organism evidence="1 2">
    <name type="scientific">Deinococcus xinjiangensis</name>
    <dbReference type="NCBI Taxonomy" id="457454"/>
    <lineage>
        <taxon>Bacteria</taxon>
        <taxon>Thermotogati</taxon>
        <taxon>Deinococcota</taxon>
        <taxon>Deinococci</taxon>
        <taxon>Deinococcales</taxon>
        <taxon>Deinococcaceae</taxon>
        <taxon>Deinococcus</taxon>
    </lineage>
</organism>
<name>A0ABP9VKC5_9DEIO</name>
<dbReference type="Proteomes" id="UP001458946">
    <property type="component" value="Unassembled WGS sequence"/>
</dbReference>
<evidence type="ECO:0000313" key="1">
    <source>
        <dbReference type="EMBL" id="GAA5504127.1"/>
    </source>
</evidence>
<proteinExistence type="predicted"/>
<protein>
    <submittedName>
        <fullName evidence="1">Uncharacterized protein</fullName>
    </submittedName>
</protein>
<accession>A0ABP9VKC5</accession>
<evidence type="ECO:0000313" key="2">
    <source>
        <dbReference type="Proteomes" id="UP001458946"/>
    </source>
</evidence>
<reference evidence="1 2" key="1">
    <citation type="submission" date="2024-02" db="EMBL/GenBank/DDBJ databases">
        <title>Deinococcus xinjiangensis NBRC 107630.</title>
        <authorList>
            <person name="Ichikawa N."/>
            <person name="Katano-Makiyama Y."/>
            <person name="Hidaka K."/>
        </authorList>
    </citation>
    <scope>NUCLEOTIDE SEQUENCE [LARGE SCALE GENOMIC DNA]</scope>
    <source>
        <strain evidence="1 2">NBRC 107630</strain>
    </source>
</reference>
<comment type="caution">
    <text evidence="1">The sequence shown here is derived from an EMBL/GenBank/DDBJ whole genome shotgun (WGS) entry which is preliminary data.</text>
</comment>
<sequence length="65" mass="7360">MRTLDDLAIPTLEAMLKLIQQPHDADAVNDLTALIREARPDLTPEQARFYAEREAKMLAIKEVQA</sequence>
<gene>
    <name evidence="1" type="ORF">Dxin01_03896</name>
</gene>
<keyword evidence="2" id="KW-1185">Reference proteome</keyword>
<dbReference type="EMBL" id="BAABRN010000089">
    <property type="protein sequence ID" value="GAA5504127.1"/>
    <property type="molecule type" value="Genomic_DNA"/>
</dbReference>